<dbReference type="GO" id="GO:0005829">
    <property type="term" value="C:cytosol"/>
    <property type="evidence" value="ECO:0007669"/>
    <property type="project" value="TreeGrafter"/>
</dbReference>
<dbReference type="InterPro" id="IPR017665">
    <property type="entry name" value="Guanylate_kinase"/>
</dbReference>
<keyword evidence="15" id="KW-1185">Reference proteome</keyword>
<evidence type="ECO:0000256" key="11">
    <source>
        <dbReference type="HAMAP-Rule" id="MF_00328"/>
    </source>
</evidence>
<evidence type="ECO:0000259" key="13">
    <source>
        <dbReference type="PROSITE" id="PS50052"/>
    </source>
</evidence>
<dbReference type="GO" id="GO:0005524">
    <property type="term" value="F:ATP binding"/>
    <property type="evidence" value="ECO:0007669"/>
    <property type="project" value="UniProtKB-UniRule"/>
</dbReference>
<accession>A0A378T7S7</accession>
<comment type="similarity">
    <text evidence="2 11">Belongs to the guanylate kinase family.</text>
</comment>
<feature type="region of interest" description="Disordered" evidence="12">
    <location>
        <begin position="1"/>
        <end position="22"/>
    </location>
</feature>
<dbReference type="CDD" id="cd00071">
    <property type="entry name" value="GMPK"/>
    <property type="match status" value="1"/>
</dbReference>
<name>A0A378T7S7_9MYCO</name>
<dbReference type="InterPro" id="IPR008144">
    <property type="entry name" value="Guanylate_kin-like_dom"/>
</dbReference>
<evidence type="ECO:0000256" key="8">
    <source>
        <dbReference type="ARBA" id="ARBA00022840"/>
    </source>
</evidence>
<proteinExistence type="inferred from homology"/>
<dbReference type="InterPro" id="IPR020590">
    <property type="entry name" value="Guanylate_kinase_CS"/>
</dbReference>
<evidence type="ECO:0000256" key="12">
    <source>
        <dbReference type="SAM" id="MobiDB-lite"/>
    </source>
</evidence>
<gene>
    <name evidence="11 14" type="primary">gmk</name>
    <name evidence="14" type="ORF">NCTC10821_00375</name>
</gene>
<dbReference type="PANTHER" id="PTHR23117:SF13">
    <property type="entry name" value="GUANYLATE KINASE"/>
    <property type="match status" value="1"/>
</dbReference>
<organism evidence="14 15">
    <name type="scientific">Mycolicibacterium tokaiense</name>
    <dbReference type="NCBI Taxonomy" id="39695"/>
    <lineage>
        <taxon>Bacteria</taxon>
        <taxon>Bacillati</taxon>
        <taxon>Actinomycetota</taxon>
        <taxon>Actinomycetes</taxon>
        <taxon>Mycobacteriales</taxon>
        <taxon>Mycobacteriaceae</taxon>
        <taxon>Mycolicibacterium</taxon>
    </lineage>
</organism>
<dbReference type="PROSITE" id="PS50052">
    <property type="entry name" value="GUANYLATE_KINASE_2"/>
    <property type="match status" value="1"/>
</dbReference>
<keyword evidence="8 11" id="KW-0067">ATP-binding</keyword>
<evidence type="ECO:0000256" key="3">
    <source>
        <dbReference type="ARBA" id="ARBA00012961"/>
    </source>
</evidence>
<evidence type="ECO:0000256" key="6">
    <source>
        <dbReference type="ARBA" id="ARBA00022741"/>
    </source>
</evidence>
<comment type="subcellular location">
    <subcellularLocation>
        <location evidence="11">Cytoplasm</location>
    </subcellularLocation>
</comment>
<keyword evidence="11" id="KW-0963">Cytoplasm</keyword>
<comment type="function">
    <text evidence="1 11">Essential for recycling GMP and indirectly, cGMP.</text>
</comment>
<dbReference type="EC" id="2.7.4.8" evidence="3 11"/>
<dbReference type="PANTHER" id="PTHR23117">
    <property type="entry name" value="GUANYLATE KINASE-RELATED"/>
    <property type="match status" value="1"/>
</dbReference>
<dbReference type="Proteomes" id="UP000254978">
    <property type="component" value="Unassembled WGS sequence"/>
</dbReference>
<protein>
    <recommendedName>
        <fullName evidence="4 11">Guanylate kinase</fullName>
        <ecNumber evidence="3 11">2.7.4.8</ecNumber>
    </recommendedName>
    <alternativeName>
        <fullName evidence="9 11">GMP kinase</fullName>
    </alternativeName>
</protein>
<dbReference type="EMBL" id="UGQT01000001">
    <property type="protein sequence ID" value="STZ56882.1"/>
    <property type="molecule type" value="Genomic_DNA"/>
</dbReference>
<dbReference type="Pfam" id="PF00625">
    <property type="entry name" value="Guanylate_kin"/>
    <property type="match status" value="1"/>
</dbReference>
<evidence type="ECO:0000256" key="7">
    <source>
        <dbReference type="ARBA" id="ARBA00022777"/>
    </source>
</evidence>
<feature type="binding site" evidence="11">
    <location>
        <begin position="29"/>
        <end position="36"/>
    </location>
    <ligand>
        <name>ATP</name>
        <dbReference type="ChEBI" id="CHEBI:30616"/>
    </ligand>
</feature>
<reference evidence="14 15" key="1">
    <citation type="submission" date="2018-06" db="EMBL/GenBank/DDBJ databases">
        <authorList>
            <consortium name="Pathogen Informatics"/>
            <person name="Doyle S."/>
        </authorList>
    </citation>
    <scope>NUCLEOTIDE SEQUENCE [LARGE SCALE GENOMIC DNA]</scope>
    <source>
        <strain evidence="14 15">NCTC10821</strain>
    </source>
</reference>
<keyword evidence="7 11" id="KW-0418">Kinase</keyword>
<evidence type="ECO:0000256" key="4">
    <source>
        <dbReference type="ARBA" id="ARBA00016296"/>
    </source>
</evidence>
<evidence type="ECO:0000256" key="1">
    <source>
        <dbReference type="ARBA" id="ARBA00003531"/>
    </source>
</evidence>
<dbReference type="PROSITE" id="PS00856">
    <property type="entry name" value="GUANYLATE_KINASE_1"/>
    <property type="match status" value="1"/>
</dbReference>
<dbReference type="SMART" id="SM00072">
    <property type="entry name" value="GuKc"/>
    <property type="match status" value="1"/>
</dbReference>
<dbReference type="SUPFAM" id="SSF52540">
    <property type="entry name" value="P-loop containing nucleoside triphosphate hydrolases"/>
    <property type="match status" value="1"/>
</dbReference>
<comment type="catalytic activity">
    <reaction evidence="10 11">
        <text>GMP + ATP = GDP + ADP</text>
        <dbReference type="Rhea" id="RHEA:20780"/>
        <dbReference type="ChEBI" id="CHEBI:30616"/>
        <dbReference type="ChEBI" id="CHEBI:58115"/>
        <dbReference type="ChEBI" id="CHEBI:58189"/>
        <dbReference type="ChEBI" id="CHEBI:456216"/>
        <dbReference type="EC" id="2.7.4.8"/>
    </reaction>
</comment>
<evidence type="ECO:0000256" key="9">
    <source>
        <dbReference type="ARBA" id="ARBA00030128"/>
    </source>
</evidence>
<dbReference type="InterPro" id="IPR008145">
    <property type="entry name" value="GK/Ca_channel_bsu"/>
</dbReference>
<evidence type="ECO:0000256" key="5">
    <source>
        <dbReference type="ARBA" id="ARBA00022679"/>
    </source>
</evidence>
<evidence type="ECO:0000313" key="15">
    <source>
        <dbReference type="Proteomes" id="UP000254978"/>
    </source>
</evidence>
<dbReference type="AlphaFoldDB" id="A0A378T7S7"/>
<sequence length="209" mass="22206">MIAVGGSDGDAHPGPGAPVRRGRVVVLSGPSAVGKSTVVRCLRERLPDLHFSVSATTRDPRPGEVDGVDYHFVTPQRFQELIDGGALLEWAEIHRGLHRSGTPAQPVRDAVAAGRPVLIEVDLAGARSVKSVMPEATSVFLAPPSWADLEQRLVGRGTESPEVMQRRLDTARAELAAQNDFDVIVVNRQLETACAELVSLLAGNAPADA</sequence>
<keyword evidence="6 11" id="KW-0547">Nucleotide-binding</keyword>
<evidence type="ECO:0000256" key="2">
    <source>
        <dbReference type="ARBA" id="ARBA00005790"/>
    </source>
</evidence>
<keyword evidence="5 11" id="KW-0808">Transferase</keyword>
<dbReference type="HAMAP" id="MF_00328">
    <property type="entry name" value="Guanylate_kinase"/>
    <property type="match status" value="1"/>
</dbReference>
<dbReference type="Gene3D" id="3.30.63.10">
    <property type="entry name" value="Guanylate Kinase phosphate binding domain"/>
    <property type="match status" value="1"/>
</dbReference>
<dbReference type="Gene3D" id="3.40.50.300">
    <property type="entry name" value="P-loop containing nucleotide triphosphate hydrolases"/>
    <property type="match status" value="1"/>
</dbReference>
<evidence type="ECO:0000256" key="10">
    <source>
        <dbReference type="ARBA" id="ARBA00048594"/>
    </source>
</evidence>
<dbReference type="FunFam" id="3.30.63.10:FF:000002">
    <property type="entry name" value="Guanylate kinase 1"/>
    <property type="match status" value="1"/>
</dbReference>
<feature type="domain" description="Guanylate kinase-like" evidence="13">
    <location>
        <begin position="22"/>
        <end position="202"/>
    </location>
</feature>
<evidence type="ECO:0000313" key="14">
    <source>
        <dbReference type="EMBL" id="STZ56882.1"/>
    </source>
</evidence>
<dbReference type="GO" id="GO:0004385">
    <property type="term" value="F:GMP kinase activity"/>
    <property type="evidence" value="ECO:0007669"/>
    <property type="project" value="UniProtKB-UniRule"/>
</dbReference>
<dbReference type="NCBIfam" id="TIGR03263">
    <property type="entry name" value="guanyl_kin"/>
    <property type="match status" value="1"/>
</dbReference>
<dbReference type="InterPro" id="IPR027417">
    <property type="entry name" value="P-loop_NTPase"/>
</dbReference>